<evidence type="ECO:0000256" key="1">
    <source>
        <dbReference type="SAM" id="MobiDB-lite"/>
    </source>
</evidence>
<dbReference type="AlphaFoldDB" id="C7DIH2"/>
<name>C7DIH2_MICA2</name>
<sequence>MLGKNPETKRCSNQAAGSSSDASGYLRNDAGSKQFKAGNAVEDEEDDGSELTNTIKYQSMEDILEYYYEPEKLAEFDGVSYLASPLENMLLKKEDVEYLLHEIMNDETAPQEVAELSEKSTAILESFKKCEEFVSGHQDADAGDAIEKAARDISERINDELGEMGPNTARWFTEDLYYKMIILDRAYGCDTHKMAIELNTMSEPYIAQKAEALRSAQKAALYDNDNFNSSGSQFSFYKTPPA</sequence>
<reference evidence="2 3" key="1">
    <citation type="journal article" date="2009" name="Genome Biol.">
        <title>Community-wide analysis of microbial genome sequence signatures.</title>
        <authorList>
            <person name="Dick G.J."/>
            <person name="Andersson A.F."/>
            <person name="Baker B.J."/>
            <person name="Simmons S.L."/>
            <person name="Thomas B.C."/>
            <person name="Yelton A.P."/>
            <person name="Banfield J.F."/>
        </authorList>
    </citation>
    <scope>NUCLEOTIDE SEQUENCE [LARGE SCALE GENOMIC DNA]</scope>
    <source>
        <strain evidence="2">ARMAN-2</strain>
    </source>
</reference>
<gene>
    <name evidence="2" type="ORF">UNLARM2_0864</name>
</gene>
<reference evidence="2 3" key="2">
    <citation type="journal article" date="2010" name="Proc. Natl. Acad. Sci. U.S.A.">
        <title>Enigmatic, ultrasmall, uncultivated Archaea.</title>
        <authorList>
            <person name="Baker B.J."/>
            <person name="Comolli L.R."/>
            <person name="Dick G.J."/>
            <person name="Hauser L.J."/>
            <person name="Hyatt D."/>
            <person name="Dill B.D."/>
            <person name="Land M.L."/>
            <person name="Verberkmoes N.C."/>
            <person name="Hettich R.L."/>
            <person name="Banfield J.F."/>
        </authorList>
    </citation>
    <scope>NUCLEOTIDE SEQUENCE [LARGE SCALE GENOMIC DNA]</scope>
    <source>
        <strain evidence="2">ARMAN-2</strain>
    </source>
</reference>
<evidence type="ECO:0000313" key="2">
    <source>
        <dbReference type="EMBL" id="EET89746.1"/>
    </source>
</evidence>
<feature type="region of interest" description="Disordered" evidence="1">
    <location>
        <begin position="1"/>
        <end position="50"/>
    </location>
</feature>
<dbReference type="Proteomes" id="UP000332487">
    <property type="component" value="Unassembled WGS sequence"/>
</dbReference>
<proteinExistence type="predicted"/>
<organism evidence="2 3">
    <name type="scientific">Candidatus Micrarchaeum acidiphilum ARMAN-2</name>
    <dbReference type="NCBI Taxonomy" id="425595"/>
    <lineage>
        <taxon>Archaea</taxon>
        <taxon>Candidatus Micrarchaeota</taxon>
        <taxon>Candidatus Micrarchaeia</taxon>
        <taxon>Candidatus Micrarchaeales</taxon>
        <taxon>Candidatus Micrarchaeaceae</taxon>
        <taxon>Candidatus Micrarchaeum</taxon>
    </lineage>
</organism>
<accession>C7DIH2</accession>
<feature type="compositionally biased region" description="Polar residues" evidence="1">
    <location>
        <begin position="11"/>
        <end position="22"/>
    </location>
</feature>
<evidence type="ECO:0000313" key="3">
    <source>
        <dbReference type="Proteomes" id="UP000332487"/>
    </source>
</evidence>
<keyword evidence="3" id="KW-1185">Reference proteome</keyword>
<protein>
    <submittedName>
        <fullName evidence="2">Uncharacterized protein</fullName>
    </submittedName>
</protein>
<feature type="compositionally biased region" description="Basic and acidic residues" evidence="1">
    <location>
        <begin position="1"/>
        <end position="10"/>
    </location>
</feature>
<dbReference type="EMBL" id="GG697241">
    <property type="protein sequence ID" value="EET89746.1"/>
    <property type="molecule type" value="Genomic_DNA"/>
</dbReference>